<reference evidence="1 2" key="1">
    <citation type="submission" date="2023-05" db="EMBL/GenBank/DDBJ databases">
        <title>B98-5 Cell Line De Novo Hybrid Assembly: An Optical Mapping Approach.</title>
        <authorList>
            <person name="Kananen K."/>
            <person name="Auerbach J.A."/>
            <person name="Kautto E."/>
            <person name="Blachly J.S."/>
        </authorList>
    </citation>
    <scope>NUCLEOTIDE SEQUENCE [LARGE SCALE GENOMIC DNA]</scope>
    <source>
        <strain evidence="1">B95-8</strain>
        <tissue evidence="1">Cell line</tissue>
    </source>
</reference>
<sequence>MHEAKEKTNEIKRLFEVVIYPEAVVPDQQGMMTLGAWARPWGWKGDRMQLARLLCL</sequence>
<evidence type="ECO:0000313" key="1">
    <source>
        <dbReference type="EMBL" id="KAK2090086.1"/>
    </source>
</evidence>
<organism evidence="1 2">
    <name type="scientific">Saguinus oedipus</name>
    <name type="common">Cotton-top tamarin</name>
    <name type="synonym">Oedipomidas oedipus</name>
    <dbReference type="NCBI Taxonomy" id="9490"/>
    <lineage>
        <taxon>Eukaryota</taxon>
        <taxon>Metazoa</taxon>
        <taxon>Chordata</taxon>
        <taxon>Craniata</taxon>
        <taxon>Vertebrata</taxon>
        <taxon>Euteleostomi</taxon>
        <taxon>Mammalia</taxon>
        <taxon>Eutheria</taxon>
        <taxon>Euarchontoglires</taxon>
        <taxon>Primates</taxon>
        <taxon>Haplorrhini</taxon>
        <taxon>Platyrrhini</taxon>
        <taxon>Cebidae</taxon>
        <taxon>Callitrichinae</taxon>
        <taxon>Saguinus</taxon>
    </lineage>
</organism>
<evidence type="ECO:0000313" key="2">
    <source>
        <dbReference type="Proteomes" id="UP001266305"/>
    </source>
</evidence>
<name>A0ABQ9TZ73_SAGOE</name>
<gene>
    <name evidence="1" type="ORF">P7K49_031342</name>
</gene>
<protein>
    <submittedName>
        <fullName evidence="1">Uncharacterized protein</fullName>
    </submittedName>
</protein>
<dbReference type="Proteomes" id="UP001266305">
    <property type="component" value="Unassembled WGS sequence"/>
</dbReference>
<accession>A0ABQ9TZ73</accession>
<feature type="non-terminal residue" evidence="1">
    <location>
        <position position="56"/>
    </location>
</feature>
<comment type="caution">
    <text evidence="1">The sequence shown here is derived from an EMBL/GenBank/DDBJ whole genome shotgun (WGS) entry which is preliminary data.</text>
</comment>
<proteinExistence type="predicted"/>
<keyword evidence="2" id="KW-1185">Reference proteome</keyword>
<dbReference type="EMBL" id="JASSZA010000017">
    <property type="protein sequence ID" value="KAK2090086.1"/>
    <property type="molecule type" value="Genomic_DNA"/>
</dbReference>